<dbReference type="RefSeq" id="XP_007410109.1">
    <property type="nucleotide sequence ID" value="XM_007410047.1"/>
</dbReference>
<evidence type="ECO:0000256" key="1">
    <source>
        <dbReference type="SAM" id="MobiDB-lite"/>
    </source>
</evidence>
<dbReference type="KEGG" id="mlr:MELLADRAFT_106596"/>
<dbReference type="HOGENOM" id="CLU_994268_0_0_1"/>
<gene>
    <name evidence="2" type="ORF">MELLADRAFT_106596</name>
</gene>
<organism evidence="3">
    <name type="scientific">Melampsora larici-populina (strain 98AG31 / pathotype 3-4-7)</name>
    <name type="common">Poplar leaf rust fungus</name>
    <dbReference type="NCBI Taxonomy" id="747676"/>
    <lineage>
        <taxon>Eukaryota</taxon>
        <taxon>Fungi</taxon>
        <taxon>Dikarya</taxon>
        <taxon>Basidiomycota</taxon>
        <taxon>Pucciniomycotina</taxon>
        <taxon>Pucciniomycetes</taxon>
        <taxon>Pucciniales</taxon>
        <taxon>Melampsoraceae</taxon>
        <taxon>Melampsora</taxon>
    </lineage>
</organism>
<dbReference type="VEuPathDB" id="FungiDB:MELLADRAFT_106596"/>
<dbReference type="EMBL" id="GL883107">
    <property type="protein sequence ID" value="EGG06669.1"/>
    <property type="molecule type" value="Genomic_DNA"/>
</dbReference>
<dbReference type="AlphaFoldDB" id="F4RM08"/>
<dbReference type="InParanoid" id="F4RM08"/>
<evidence type="ECO:0000313" key="2">
    <source>
        <dbReference type="EMBL" id="EGG06669.1"/>
    </source>
</evidence>
<keyword evidence="3" id="KW-1185">Reference proteome</keyword>
<feature type="compositionally biased region" description="Polar residues" evidence="1">
    <location>
        <begin position="86"/>
        <end position="100"/>
    </location>
</feature>
<proteinExistence type="predicted"/>
<protein>
    <submittedName>
        <fullName evidence="2">Uncharacterized protein</fullName>
    </submittedName>
</protein>
<reference evidence="3" key="1">
    <citation type="journal article" date="2011" name="Proc. Natl. Acad. Sci. U.S.A.">
        <title>Obligate biotrophy features unraveled by the genomic analysis of rust fungi.</title>
        <authorList>
            <person name="Duplessis S."/>
            <person name="Cuomo C.A."/>
            <person name="Lin Y.-C."/>
            <person name="Aerts A."/>
            <person name="Tisserant E."/>
            <person name="Veneault-Fourrey C."/>
            <person name="Joly D.L."/>
            <person name="Hacquard S."/>
            <person name="Amselem J."/>
            <person name="Cantarel B.L."/>
            <person name="Chiu R."/>
            <person name="Coutinho P.M."/>
            <person name="Feau N."/>
            <person name="Field M."/>
            <person name="Frey P."/>
            <person name="Gelhaye E."/>
            <person name="Goldberg J."/>
            <person name="Grabherr M.G."/>
            <person name="Kodira C.D."/>
            <person name="Kohler A."/>
            <person name="Kuees U."/>
            <person name="Lindquist E.A."/>
            <person name="Lucas S.M."/>
            <person name="Mago R."/>
            <person name="Mauceli E."/>
            <person name="Morin E."/>
            <person name="Murat C."/>
            <person name="Pangilinan J.L."/>
            <person name="Park R."/>
            <person name="Pearson M."/>
            <person name="Quesneville H."/>
            <person name="Rouhier N."/>
            <person name="Sakthikumar S."/>
            <person name="Salamov A.A."/>
            <person name="Schmutz J."/>
            <person name="Selles B."/>
            <person name="Shapiro H."/>
            <person name="Tanguay P."/>
            <person name="Tuskan G.A."/>
            <person name="Henrissat B."/>
            <person name="Van de Peer Y."/>
            <person name="Rouze P."/>
            <person name="Ellis J.G."/>
            <person name="Dodds P.N."/>
            <person name="Schein J.E."/>
            <person name="Zhong S."/>
            <person name="Hamelin R.C."/>
            <person name="Grigoriev I.V."/>
            <person name="Szabo L.J."/>
            <person name="Martin F."/>
        </authorList>
    </citation>
    <scope>NUCLEOTIDE SEQUENCE [LARGE SCALE GENOMIC DNA]</scope>
    <source>
        <strain evidence="3">98AG31 / pathotype 3-4-7</strain>
    </source>
</reference>
<feature type="region of interest" description="Disordered" evidence="1">
    <location>
        <begin position="82"/>
        <end position="102"/>
    </location>
</feature>
<evidence type="ECO:0000313" key="3">
    <source>
        <dbReference type="Proteomes" id="UP000001072"/>
    </source>
</evidence>
<name>F4RM08_MELLP</name>
<dbReference type="Proteomes" id="UP000001072">
    <property type="component" value="Unassembled WGS sequence"/>
</dbReference>
<dbReference type="GeneID" id="18922935"/>
<sequence>MAVPLPMQFSGILDDVGRFGRNTVKNSDVIKDSGKGLGTLKPTDDVMPTTKAFDHAQISMSKLRHTGFDEFKTGKLSKFADETTSGKDVNSASSASNGKDSITLPGTEISLRKLRLERAAMLVSNGIGKYQDWRKKLTQMLAKTRTKFRSRTSLMTEDTKKLEKIPQTLIKNSKSKLIELRKEAIQSFSKLKPTRKHGGIPIGLKRIVGVLPIKSFKSVMNRFKMSETEPGKAVKTLPETQVQPPSWKDNFRESLNQMNPSSHGWLNNSIIFNFEFHSDD</sequence>
<accession>F4RM08</accession>